<dbReference type="AlphaFoldDB" id="A0A0N5AC85"/>
<keyword evidence="1" id="KW-1133">Transmembrane helix</keyword>
<dbReference type="Proteomes" id="UP000046393">
    <property type="component" value="Unplaced"/>
</dbReference>
<feature type="transmembrane region" description="Helical" evidence="1">
    <location>
        <begin position="36"/>
        <end position="58"/>
    </location>
</feature>
<dbReference type="STRING" id="451379.A0A0N5AC85"/>
<feature type="transmembrane region" description="Helical" evidence="1">
    <location>
        <begin position="6"/>
        <end position="24"/>
    </location>
</feature>
<dbReference type="InterPro" id="IPR043968">
    <property type="entry name" value="SGNH"/>
</dbReference>
<accession>A0A0N5AC85</accession>
<dbReference type="GO" id="GO:0016020">
    <property type="term" value="C:membrane"/>
    <property type="evidence" value="ECO:0007669"/>
    <property type="project" value="TreeGrafter"/>
</dbReference>
<proteinExistence type="predicted"/>
<evidence type="ECO:0000313" key="3">
    <source>
        <dbReference type="Proteomes" id="UP000046393"/>
    </source>
</evidence>
<evidence type="ECO:0000256" key="1">
    <source>
        <dbReference type="SAM" id="Phobius"/>
    </source>
</evidence>
<keyword evidence="1" id="KW-0472">Membrane</keyword>
<dbReference type="PANTHER" id="PTHR23028">
    <property type="entry name" value="ACETYLTRANSFERASE"/>
    <property type="match status" value="1"/>
</dbReference>
<feature type="domain" description="SGNH" evidence="2">
    <location>
        <begin position="156"/>
        <end position="375"/>
    </location>
</feature>
<sequence>MSHLDAFVAAEFSLVLGFISFKYIEKLFLESRFFLTFGYLILMLTATLSMTSVNVGYVGDNVNVKELNFSLTVSDVVLLELTVKLLEKACYEFSSVPYLPANVTSSMREKAMQINKDMRAEKLPVLKNMYHLKDLMYEKHFTQSKLSINYHDYFEGNGTLTVVVMGNSYAHSGFPSVINAFGEYIKEIHLLSNSACQPFLNLAKYAPGSYRNFCPKFVKCSLALIDDLKPDIVFFIFKPAFGTLRKITNITTDQVTADMQETINRVSKSTKAVLIQMPLPSSDKSYTDLMLKVLEKKQSFDGLYITFSSFREFYHFAIKRMERLHCGNCVKVYGHRIFCDSKICRVFDPDNLISFYDYSFHFNSYGQRCLTRLYRDTFLELIADKSFDKIRVV</sequence>
<keyword evidence="3" id="KW-1185">Reference proteome</keyword>
<dbReference type="PANTHER" id="PTHR23028:SF53">
    <property type="entry name" value="ACYL_TRANSF_3 DOMAIN-CONTAINING PROTEIN"/>
    <property type="match status" value="1"/>
</dbReference>
<dbReference type="Pfam" id="PF19040">
    <property type="entry name" value="SGNH"/>
    <property type="match status" value="1"/>
</dbReference>
<dbReference type="InterPro" id="IPR050879">
    <property type="entry name" value="Acyltransferase_3"/>
</dbReference>
<keyword evidence="1" id="KW-0812">Transmembrane</keyword>
<name>A0A0N5AC85_9BILA</name>
<protein>
    <submittedName>
        <fullName evidence="4">SGNH domain-containing protein</fullName>
    </submittedName>
</protein>
<dbReference type="WBParaSite" id="SMUV_0000176101-mRNA-1">
    <property type="protein sequence ID" value="SMUV_0000176101-mRNA-1"/>
    <property type="gene ID" value="SMUV_0000176101"/>
</dbReference>
<evidence type="ECO:0000313" key="4">
    <source>
        <dbReference type="WBParaSite" id="SMUV_0000176101-mRNA-1"/>
    </source>
</evidence>
<evidence type="ECO:0000259" key="2">
    <source>
        <dbReference type="Pfam" id="PF19040"/>
    </source>
</evidence>
<reference evidence="4" key="1">
    <citation type="submission" date="2017-02" db="UniProtKB">
        <authorList>
            <consortium name="WormBaseParasite"/>
        </authorList>
    </citation>
    <scope>IDENTIFICATION</scope>
</reference>
<organism evidence="3 4">
    <name type="scientific">Syphacia muris</name>
    <dbReference type="NCBI Taxonomy" id="451379"/>
    <lineage>
        <taxon>Eukaryota</taxon>
        <taxon>Metazoa</taxon>
        <taxon>Ecdysozoa</taxon>
        <taxon>Nematoda</taxon>
        <taxon>Chromadorea</taxon>
        <taxon>Rhabditida</taxon>
        <taxon>Spirurina</taxon>
        <taxon>Oxyuridomorpha</taxon>
        <taxon>Oxyuroidea</taxon>
        <taxon>Oxyuridae</taxon>
        <taxon>Syphacia</taxon>
    </lineage>
</organism>
<dbReference type="GO" id="GO:0000271">
    <property type="term" value="P:polysaccharide biosynthetic process"/>
    <property type="evidence" value="ECO:0007669"/>
    <property type="project" value="TreeGrafter"/>
</dbReference>